<organism evidence="1 2">
    <name type="scientific">Pendulispora rubella</name>
    <dbReference type="NCBI Taxonomy" id="2741070"/>
    <lineage>
        <taxon>Bacteria</taxon>
        <taxon>Pseudomonadati</taxon>
        <taxon>Myxococcota</taxon>
        <taxon>Myxococcia</taxon>
        <taxon>Myxococcales</taxon>
        <taxon>Sorangiineae</taxon>
        <taxon>Pendulisporaceae</taxon>
        <taxon>Pendulispora</taxon>
    </lineage>
</organism>
<evidence type="ECO:0000313" key="2">
    <source>
        <dbReference type="Proteomes" id="UP001374803"/>
    </source>
</evidence>
<name>A0ABZ2LN62_9BACT</name>
<dbReference type="EMBL" id="CP089983">
    <property type="protein sequence ID" value="WXB10616.1"/>
    <property type="molecule type" value="Genomic_DNA"/>
</dbReference>
<keyword evidence="2" id="KW-1185">Reference proteome</keyword>
<evidence type="ECO:0000313" key="1">
    <source>
        <dbReference type="EMBL" id="WXB10616.1"/>
    </source>
</evidence>
<proteinExistence type="predicted"/>
<accession>A0ABZ2LN62</accession>
<gene>
    <name evidence="1" type="ORF">LVJ94_25740</name>
</gene>
<sequence length="152" mass="17123">MKIEYFLPGDSSTFPYSIVHTQIQDGVTDTQATYRDVWALVDGLGRVRVSLEEADPGAGKEAILQNKFITRLRMELVVDLEEYGKVCEALRSLAREWRGVTTIDKSTMQELYVLASITANMSQTFREHNDARADEVMECSIELDALVLECLA</sequence>
<protein>
    <submittedName>
        <fullName evidence="1">Uncharacterized protein</fullName>
    </submittedName>
</protein>
<dbReference type="RefSeq" id="WP_394840291.1">
    <property type="nucleotide sequence ID" value="NZ_CP089929.1"/>
</dbReference>
<dbReference type="Proteomes" id="UP001374803">
    <property type="component" value="Chromosome"/>
</dbReference>
<reference evidence="1" key="1">
    <citation type="submission" date="2021-12" db="EMBL/GenBank/DDBJ databases">
        <title>Discovery of the Pendulisporaceae a myxobacterial family with distinct sporulation behavior and unique specialized metabolism.</title>
        <authorList>
            <person name="Garcia R."/>
            <person name="Popoff A."/>
            <person name="Bader C.D."/>
            <person name="Loehr J."/>
            <person name="Walesch S."/>
            <person name="Walt C."/>
            <person name="Boldt J."/>
            <person name="Bunk B."/>
            <person name="Haeckl F.J.F.P.J."/>
            <person name="Gunesch A.P."/>
            <person name="Birkelbach J."/>
            <person name="Nuebel U."/>
            <person name="Pietschmann T."/>
            <person name="Bach T."/>
            <person name="Mueller R."/>
        </authorList>
    </citation>
    <scope>NUCLEOTIDE SEQUENCE</scope>
    <source>
        <strain evidence="1">MSr11367</strain>
    </source>
</reference>